<dbReference type="PANTHER" id="PTHR31891">
    <property type="entry name" value="FORMAMIDASE C869.04-RELATED"/>
    <property type="match status" value="1"/>
</dbReference>
<dbReference type="Gene3D" id="3.10.28.20">
    <property type="entry name" value="Acetamidase/Formamidase-like domains"/>
    <property type="match status" value="1"/>
</dbReference>
<dbReference type="PANTHER" id="PTHR31891:SF1">
    <property type="entry name" value="FORMAMIDASE C869.04-RELATED"/>
    <property type="match status" value="1"/>
</dbReference>
<gene>
    <name evidence="1" type="ORF">METZ01_LOCUS245072</name>
</gene>
<dbReference type="SUPFAM" id="SSF141130">
    <property type="entry name" value="Acetamidase/Formamidase-like"/>
    <property type="match status" value="1"/>
</dbReference>
<proteinExistence type="predicted"/>
<dbReference type="AlphaFoldDB" id="A0A382HY46"/>
<protein>
    <recommendedName>
        <fullName evidence="2">Acetamidase</fullName>
    </recommendedName>
</protein>
<sequence length="290" mass="30656">MSFGNAHTIHAREHHMGWNPANPPVQTVAPGDTVEFDCIDSSGGQITENTVATDLASVDWTQFAPLTGPVAVDGAEPGDALKITIESFQPSGWGWSAITNIFGILNDQFLEPFLKIWHYDKLGIEPVAYADIARVPLKPFPGIIGLAPGAEGTHPALPPYPTGGNLDLRDLAAGTILYLPVETAGGLLSLGDTHATQGNGELAGTALESPMSVALRVELEKDYPLGGPRFITPGPVVRHLDSSGYYGTCGVGPDLREAARMATTEMIDYLAREHGLAPVDAYLLCSVCGD</sequence>
<dbReference type="Pfam" id="PF03069">
    <property type="entry name" value="FmdA_AmdA"/>
    <property type="match status" value="2"/>
</dbReference>
<dbReference type="EMBL" id="UINC01063999">
    <property type="protein sequence ID" value="SVB92218.1"/>
    <property type="molecule type" value="Genomic_DNA"/>
</dbReference>
<dbReference type="GO" id="GO:0016811">
    <property type="term" value="F:hydrolase activity, acting on carbon-nitrogen (but not peptide) bonds, in linear amides"/>
    <property type="evidence" value="ECO:0007669"/>
    <property type="project" value="InterPro"/>
</dbReference>
<organism evidence="1">
    <name type="scientific">marine metagenome</name>
    <dbReference type="NCBI Taxonomy" id="408172"/>
    <lineage>
        <taxon>unclassified sequences</taxon>
        <taxon>metagenomes</taxon>
        <taxon>ecological metagenomes</taxon>
    </lineage>
</organism>
<reference evidence="1" key="1">
    <citation type="submission" date="2018-05" db="EMBL/GenBank/DDBJ databases">
        <authorList>
            <person name="Lanie J.A."/>
            <person name="Ng W.-L."/>
            <person name="Kazmierczak K.M."/>
            <person name="Andrzejewski T.M."/>
            <person name="Davidsen T.M."/>
            <person name="Wayne K.J."/>
            <person name="Tettelin H."/>
            <person name="Glass J.I."/>
            <person name="Rusch D."/>
            <person name="Podicherti R."/>
            <person name="Tsui H.-C.T."/>
            <person name="Winkler M.E."/>
        </authorList>
    </citation>
    <scope>NUCLEOTIDE SEQUENCE</scope>
</reference>
<accession>A0A382HY46</accession>
<dbReference type="InterPro" id="IPR004304">
    <property type="entry name" value="FmdA_AmdA"/>
</dbReference>
<evidence type="ECO:0000313" key="1">
    <source>
        <dbReference type="EMBL" id="SVB92218.1"/>
    </source>
</evidence>
<feature type="non-terminal residue" evidence="1">
    <location>
        <position position="290"/>
    </location>
</feature>
<evidence type="ECO:0008006" key="2">
    <source>
        <dbReference type="Google" id="ProtNLM"/>
    </source>
</evidence>
<dbReference type="Gene3D" id="2.60.120.580">
    <property type="entry name" value="Acetamidase/Formamidase-like domains"/>
    <property type="match status" value="2"/>
</dbReference>
<name>A0A382HY46_9ZZZZ</name>